<dbReference type="InterPro" id="IPR050469">
    <property type="entry name" value="Diguanylate_Cyclase"/>
</dbReference>
<dbReference type="Gene3D" id="3.30.450.40">
    <property type="match status" value="1"/>
</dbReference>
<accession>A0AAW6U3S0</accession>
<reference evidence="3" key="1">
    <citation type="submission" date="2023-05" db="EMBL/GenBank/DDBJ databases">
        <title>Mariniplasma microaerophilum sp. nov., a novel anaerobic mollicute isolated from terrestrial mud volcano, Taman Peninsula, Russia.</title>
        <authorList>
            <person name="Khomyakova M.A."/>
            <person name="Merkel A.Y."/>
            <person name="Slobodkin A.I."/>
        </authorList>
    </citation>
    <scope>NUCLEOTIDE SEQUENCE</scope>
    <source>
        <strain evidence="3">M4Ah</strain>
    </source>
</reference>
<proteinExistence type="predicted"/>
<feature type="transmembrane region" description="Helical" evidence="1">
    <location>
        <begin position="74"/>
        <end position="91"/>
    </location>
</feature>
<gene>
    <name evidence="3" type="ORF">QJ521_03095</name>
</gene>
<keyword evidence="1" id="KW-0812">Transmembrane</keyword>
<evidence type="ECO:0000313" key="4">
    <source>
        <dbReference type="Proteomes" id="UP001431532"/>
    </source>
</evidence>
<dbReference type="GO" id="GO:0005886">
    <property type="term" value="C:plasma membrane"/>
    <property type="evidence" value="ECO:0007669"/>
    <property type="project" value="TreeGrafter"/>
</dbReference>
<dbReference type="PANTHER" id="PTHR45138:SF6">
    <property type="entry name" value="DIGUANYLATE CYCLASE DGCN"/>
    <property type="match status" value="1"/>
</dbReference>
<keyword evidence="3" id="KW-0548">Nucleotidyltransferase</keyword>
<feature type="transmembrane region" description="Helical" evidence="1">
    <location>
        <begin position="97"/>
        <end position="117"/>
    </location>
</feature>
<dbReference type="GO" id="GO:0043709">
    <property type="term" value="P:cell adhesion involved in single-species biofilm formation"/>
    <property type="evidence" value="ECO:0007669"/>
    <property type="project" value="TreeGrafter"/>
</dbReference>
<keyword evidence="4" id="KW-1185">Reference proteome</keyword>
<dbReference type="Pfam" id="PF00990">
    <property type="entry name" value="GGDEF"/>
    <property type="match status" value="1"/>
</dbReference>
<evidence type="ECO:0000259" key="2">
    <source>
        <dbReference type="PROSITE" id="PS50887"/>
    </source>
</evidence>
<dbReference type="GO" id="GO:1902201">
    <property type="term" value="P:negative regulation of bacterial-type flagellum-dependent cell motility"/>
    <property type="evidence" value="ECO:0007669"/>
    <property type="project" value="TreeGrafter"/>
</dbReference>
<dbReference type="SUPFAM" id="SSF55073">
    <property type="entry name" value="Nucleotide cyclase"/>
    <property type="match status" value="1"/>
</dbReference>
<evidence type="ECO:0000313" key="3">
    <source>
        <dbReference type="EMBL" id="MDI6452542.1"/>
    </source>
</evidence>
<dbReference type="InterPro" id="IPR043128">
    <property type="entry name" value="Rev_trsase/Diguanyl_cyclase"/>
</dbReference>
<sequence>MKAYNYMDIIPKAKRIVRFAAVIYTFAIILFTIVIRKYPVYSSLSSFAKFAYIVVPILLILFVILFFTHEILGAISSLLFISIYNVATLFVDNVRELELQMNLIFVFGLIIFFLRYFEKAIQSERIDYQILMGRYNQLNLYSKITKSMSEITTSMLINDNLDQILQTILEKAVQIIPKAQSGSILIRNDDRMEFKAAVGYDLASLKKIDLYFEDMYQFKLGVLYEPIVISDIKTFNKRNLKAETTKSMEDHDALTAKSVLTCSFVLNDTIYGFINLDNIEDYDAFDEQDKSYVKHFASQIEIALNNHLLVEKIYNLSKYDTLTGVYSRKHHEKTLHDIFEEAKKTDKEFCIAVMDINNLKQINDTYGHNVGDELLRHFTTIIKDNIRDNDVLSRTGGDEFVLTMSNANLEKGQIILQRIRQAALKRTFVYENVEHIVGFGCGVASYPEDEKEILGIMRIADQRMYEDKKNGKVSI</sequence>
<dbReference type="PANTHER" id="PTHR45138">
    <property type="entry name" value="REGULATORY COMPONENTS OF SENSORY TRANSDUCTION SYSTEM"/>
    <property type="match status" value="1"/>
</dbReference>
<dbReference type="NCBIfam" id="TIGR00254">
    <property type="entry name" value="GGDEF"/>
    <property type="match status" value="1"/>
</dbReference>
<dbReference type="CDD" id="cd01949">
    <property type="entry name" value="GGDEF"/>
    <property type="match status" value="1"/>
</dbReference>
<dbReference type="InterPro" id="IPR029016">
    <property type="entry name" value="GAF-like_dom_sf"/>
</dbReference>
<evidence type="ECO:0000256" key="1">
    <source>
        <dbReference type="SAM" id="Phobius"/>
    </source>
</evidence>
<dbReference type="EC" id="2.7.7.65" evidence="3"/>
<dbReference type="InterPro" id="IPR029787">
    <property type="entry name" value="Nucleotide_cyclase"/>
</dbReference>
<dbReference type="GO" id="GO:0052621">
    <property type="term" value="F:diguanylate cyclase activity"/>
    <property type="evidence" value="ECO:0007669"/>
    <property type="project" value="UniProtKB-EC"/>
</dbReference>
<keyword evidence="3" id="KW-0808">Transferase</keyword>
<dbReference type="SMART" id="SM00267">
    <property type="entry name" value="GGDEF"/>
    <property type="match status" value="1"/>
</dbReference>
<dbReference type="InterPro" id="IPR000160">
    <property type="entry name" value="GGDEF_dom"/>
</dbReference>
<dbReference type="Proteomes" id="UP001431532">
    <property type="component" value="Unassembled WGS sequence"/>
</dbReference>
<organism evidence="3 4">
    <name type="scientific">Peloplasma aerotolerans</name>
    <dbReference type="NCBI Taxonomy" id="3044389"/>
    <lineage>
        <taxon>Bacteria</taxon>
        <taxon>Bacillati</taxon>
        <taxon>Mycoplasmatota</taxon>
        <taxon>Mollicutes</taxon>
        <taxon>Acholeplasmatales</taxon>
        <taxon>Acholeplasmataceae</taxon>
        <taxon>Peloplasma</taxon>
    </lineage>
</organism>
<feature type="transmembrane region" description="Helical" evidence="1">
    <location>
        <begin position="47"/>
        <end position="67"/>
    </location>
</feature>
<feature type="transmembrane region" description="Helical" evidence="1">
    <location>
        <begin position="16"/>
        <end position="35"/>
    </location>
</feature>
<dbReference type="PROSITE" id="PS50887">
    <property type="entry name" value="GGDEF"/>
    <property type="match status" value="1"/>
</dbReference>
<dbReference type="SUPFAM" id="SSF55781">
    <property type="entry name" value="GAF domain-like"/>
    <property type="match status" value="1"/>
</dbReference>
<protein>
    <submittedName>
        <fullName evidence="3">Sensor domain-containing diguanylate cyclase</fullName>
        <ecNumber evidence="3">2.7.7.65</ecNumber>
    </submittedName>
</protein>
<comment type="caution">
    <text evidence="3">The sequence shown here is derived from an EMBL/GenBank/DDBJ whole genome shotgun (WGS) entry which is preliminary data.</text>
</comment>
<keyword evidence="1" id="KW-1133">Transmembrane helix</keyword>
<dbReference type="AlphaFoldDB" id="A0AAW6U3S0"/>
<feature type="domain" description="GGDEF" evidence="2">
    <location>
        <begin position="347"/>
        <end position="475"/>
    </location>
</feature>
<name>A0AAW6U3S0_9MOLU</name>
<keyword evidence="1" id="KW-0472">Membrane</keyword>
<dbReference type="RefSeq" id="WP_282838958.1">
    <property type="nucleotide sequence ID" value="NZ_JASCXW010000006.1"/>
</dbReference>
<dbReference type="EMBL" id="JASCXW010000006">
    <property type="protein sequence ID" value="MDI6452542.1"/>
    <property type="molecule type" value="Genomic_DNA"/>
</dbReference>
<dbReference type="Gene3D" id="3.30.70.270">
    <property type="match status" value="1"/>
</dbReference>